<dbReference type="SUPFAM" id="SSF140453">
    <property type="entry name" value="EsxAB dimer-like"/>
    <property type="match status" value="1"/>
</dbReference>
<organism evidence="2 3">
    <name type="scientific">Nocardia stercoris</name>
    <dbReference type="NCBI Taxonomy" id="2483361"/>
    <lineage>
        <taxon>Bacteria</taxon>
        <taxon>Bacillati</taxon>
        <taxon>Actinomycetota</taxon>
        <taxon>Actinomycetes</taxon>
        <taxon>Mycobacteriales</taxon>
        <taxon>Nocardiaceae</taxon>
        <taxon>Nocardia</taxon>
    </lineage>
</organism>
<dbReference type="InterPro" id="IPR022536">
    <property type="entry name" value="EspC"/>
</dbReference>
<dbReference type="GO" id="GO:0009306">
    <property type="term" value="P:protein secretion"/>
    <property type="evidence" value="ECO:0007669"/>
    <property type="project" value="InterPro"/>
</dbReference>
<accession>A0A3M2L014</accession>
<feature type="region of interest" description="Disordered" evidence="1">
    <location>
        <begin position="108"/>
        <end position="130"/>
    </location>
</feature>
<gene>
    <name evidence="2" type="ORF">EBN03_23950</name>
</gene>
<dbReference type="InterPro" id="IPR036689">
    <property type="entry name" value="ESAT-6-like_sf"/>
</dbReference>
<sequence length="130" mass="13289">MGTPGGATDLSIVPAEVTKLGKFAYDLADVLRSALSTAGRKVDTVTTNSWKSPAAQSFAAGWSDCSDGGHKIIDALADMAEALGVTAATYGAQDNQFAADVSSLNLPPIEGPRLRPAAPTNASLLDLPES</sequence>
<dbReference type="AlphaFoldDB" id="A0A3M2L014"/>
<protein>
    <submittedName>
        <fullName evidence="2">WXG100 family type VII secretion target</fullName>
    </submittedName>
</protein>
<dbReference type="Pfam" id="PF10824">
    <property type="entry name" value="T7SS_ESX_EspC"/>
    <property type="match status" value="1"/>
</dbReference>
<evidence type="ECO:0000313" key="2">
    <source>
        <dbReference type="EMBL" id="RMI29853.1"/>
    </source>
</evidence>
<name>A0A3M2L014_9NOCA</name>
<dbReference type="RefSeq" id="WP_122190366.1">
    <property type="nucleotide sequence ID" value="NZ_RFFH01000012.1"/>
</dbReference>
<reference evidence="2 3" key="1">
    <citation type="submission" date="2018-10" db="EMBL/GenBank/DDBJ databases">
        <title>Isolation from cow dung.</title>
        <authorList>
            <person name="Ling L."/>
        </authorList>
    </citation>
    <scope>NUCLEOTIDE SEQUENCE [LARGE SCALE GENOMIC DNA]</scope>
    <source>
        <strain evidence="2 3">NEAU-LL90</strain>
    </source>
</reference>
<dbReference type="EMBL" id="RFFH01000012">
    <property type="protein sequence ID" value="RMI29853.1"/>
    <property type="molecule type" value="Genomic_DNA"/>
</dbReference>
<dbReference type="OrthoDB" id="4563569at2"/>
<evidence type="ECO:0000313" key="3">
    <source>
        <dbReference type="Proteomes" id="UP000279275"/>
    </source>
</evidence>
<keyword evidence="3" id="KW-1185">Reference proteome</keyword>
<comment type="caution">
    <text evidence="2">The sequence shown here is derived from an EMBL/GenBank/DDBJ whole genome shotgun (WGS) entry which is preliminary data.</text>
</comment>
<proteinExistence type="predicted"/>
<dbReference type="Gene3D" id="1.10.287.1060">
    <property type="entry name" value="ESAT-6-like"/>
    <property type="match status" value="1"/>
</dbReference>
<evidence type="ECO:0000256" key="1">
    <source>
        <dbReference type="SAM" id="MobiDB-lite"/>
    </source>
</evidence>
<dbReference type="Proteomes" id="UP000279275">
    <property type="component" value="Unassembled WGS sequence"/>
</dbReference>